<name>A0AAX2A6H0_9BACT</name>
<protein>
    <submittedName>
        <fullName evidence="4">PhoU family transcriptional regulator</fullName>
    </submittedName>
    <submittedName>
        <fullName evidence="3">Phosphate transport system regulatory protein</fullName>
    </submittedName>
</protein>
<evidence type="ECO:0000313" key="3">
    <source>
        <dbReference type="EMBL" id="AXH11217.1"/>
    </source>
</evidence>
<dbReference type="InterPro" id="IPR028366">
    <property type="entry name" value="PhoU"/>
</dbReference>
<dbReference type="Proteomes" id="UP000289193">
    <property type="component" value="Unassembled WGS sequence"/>
</dbReference>
<dbReference type="Pfam" id="PF01895">
    <property type="entry name" value="PhoU"/>
    <property type="match status" value="2"/>
</dbReference>
<comment type="similarity">
    <text evidence="1">Belongs to the PhoU family.</text>
</comment>
<proteinExistence type="inferred from homology"/>
<dbReference type="Proteomes" id="UP000253850">
    <property type="component" value="Chromosome"/>
</dbReference>
<dbReference type="InterPro" id="IPR038078">
    <property type="entry name" value="PhoU-like_sf"/>
</dbReference>
<reference evidence="4 6" key="1">
    <citation type="submission" date="2017-10" db="EMBL/GenBank/DDBJ databases">
        <title>Genomics of the genus Arcobacter.</title>
        <authorList>
            <person name="Perez-Cataluna A."/>
            <person name="Figueras M.J."/>
        </authorList>
    </citation>
    <scope>NUCLEOTIDE SEQUENCE [LARGE SCALE GENOMIC DNA]</scope>
    <source>
        <strain evidence="4 6">CECT 7835</strain>
    </source>
</reference>
<dbReference type="GO" id="GO:0045936">
    <property type="term" value="P:negative regulation of phosphate metabolic process"/>
    <property type="evidence" value="ECO:0007669"/>
    <property type="project" value="InterPro"/>
</dbReference>
<keyword evidence="6" id="KW-1185">Reference proteome</keyword>
<dbReference type="RefSeq" id="WP_114838106.1">
    <property type="nucleotide sequence ID" value="NZ_CP031217.1"/>
</dbReference>
<dbReference type="SUPFAM" id="SSF109755">
    <property type="entry name" value="PhoU-like"/>
    <property type="match status" value="1"/>
</dbReference>
<evidence type="ECO:0000256" key="1">
    <source>
        <dbReference type="ARBA" id="ARBA00008107"/>
    </source>
</evidence>
<dbReference type="PANTHER" id="PTHR42930">
    <property type="entry name" value="PHOSPHATE-SPECIFIC TRANSPORT SYSTEM ACCESSORY PROTEIN PHOU"/>
    <property type="match status" value="1"/>
</dbReference>
<feature type="domain" description="PhoU" evidence="2">
    <location>
        <begin position="130"/>
        <end position="209"/>
    </location>
</feature>
<evidence type="ECO:0000313" key="6">
    <source>
        <dbReference type="Proteomes" id="UP000289193"/>
    </source>
</evidence>
<dbReference type="GO" id="GO:0030643">
    <property type="term" value="P:intracellular phosphate ion homeostasis"/>
    <property type="evidence" value="ECO:0007669"/>
    <property type="project" value="InterPro"/>
</dbReference>
<feature type="domain" description="PhoU" evidence="2">
    <location>
        <begin position="17"/>
        <end position="102"/>
    </location>
</feature>
<evidence type="ECO:0000313" key="5">
    <source>
        <dbReference type="Proteomes" id="UP000253850"/>
    </source>
</evidence>
<evidence type="ECO:0000313" key="4">
    <source>
        <dbReference type="EMBL" id="RXK09489.1"/>
    </source>
</evidence>
<accession>A0AAX2A6H0</accession>
<dbReference type="AlphaFoldDB" id="A0AAX2A6H0"/>
<gene>
    <name evidence="3" type="primary">phoU</name>
    <name evidence="3" type="ORF">ABIV_0178</name>
    <name evidence="4" type="ORF">CRV05_09260</name>
</gene>
<sequence length="222" mass="24994">MLKPYIENINKIKSEISSIGEEISHANKISLSALKENDLSMLKDVNLSLKQLSTKSNDIDKLIVKTLALYSPEAKDLREMVSFLKITNELIRAAAYSKTFAKNFRKSFSEDLNSEAILEYAIPLLKSSNLALQTAIEMVLEDDEKIIEQKFNKVLVEDSKTDDLYAMVEKNILKLITKKIELSKDYFEVLSSLRKLEKISGRAASIANLLVFAEVGGDLENV</sequence>
<dbReference type="EMBL" id="CP031217">
    <property type="protein sequence ID" value="AXH11217.1"/>
    <property type="molecule type" value="Genomic_DNA"/>
</dbReference>
<evidence type="ECO:0000259" key="2">
    <source>
        <dbReference type="Pfam" id="PF01895"/>
    </source>
</evidence>
<organism evidence="4 6">
    <name type="scientific">Halarcobacter bivalviorum</name>
    <dbReference type="NCBI Taxonomy" id="663364"/>
    <lineage>
        <taxon>Bacteria</taxon>
        <taxon>Pseudomonadati</taxon>
        <taxon>Campylobacterota</taxon>
        <taxon>Epsilonproteobacteria</taxon>
        <taxon>Campylobacterales</taxon>
        <taxon>Arcobacteraceae</taxon>
        <taxon>Halarcobacter</taxon>
    </lineage>
</organism>
<dbReference type="Gene3D" id="1.20.58.220">
    <property type="entry name" value="Phosphate transport system protein phou homolog 2, domain 2"/>
    <property type="match status" value="1"/>
</dbReference>
<dbReference type="KEGG" id="hbv:ABIV_0178"/>
<dbReference type="PANTHER" id="PTHR42930:SF3">
    <property type="entry name" value="PHOSPHATE-SPECIFIC TRANSPORT SYSTEM ACCESSORY PROTEIN PHOU"/>
    <property type="match status" value="1"/>
</dbReference>
<reference evidence="3 5" key="2">
    <citation type="submission" date="2018-07" db="EMBL/GenBank/DDBJ databases">
        <title>Complete genome of the Arcobacter bivalviorum type strain LMG 26154.</title>
        <authorList>
            <person name="Miller W.G."/>
            <person name="Yee E."/>
            <person name="Bono J.L."/>
        </authorList>
    </citation>
    <scope>NUCLEOTIDE SEQUENCE [LARGE SCALE GENOMIC DNA]</scope>
    <source>
        <strain evidence="3 5">LMG 26154</strain>
    </source>
</reference>
<dbReference type="EMBL" id="PDKM01000005">
    <property type="protein sequence ID" value="RXK09489.1"/>
    <property type="molecule type" value="Genomic_DNA"/>
</dbReference>
<dbReference type="InterPro" id="IPR026022">
    <property type="entry name" value="PhoU_dom"/>
</dbReference>